<reference evidence="3 4" key="1">
    <citation type="submission" date="2023-03" db="EMBL/GenBank/DDBJ databases">
        <title>YIM 152171 draft genome.</title>
        <authorList>
            <person name="Yang Z."/>
        </authorList>
    </citation>
    <scope>NUCLEOTIDE SEQUENCE [LARGE SCALE GENOMIC DNA]</scope>
    <source>
        <strain evidence="3 4">YIM 152171</strain>
    </source>
</reference>
<dbReference type="PANTHER" id="PTHR46797:SF1">
    <property type="entry name" value="METHYLPHOSPHONATE SYNTHASE"/>
    <property type="match status" value="1"/>
</dbReference>
<dbReference type="PROSITE" id="PS50943">
    <property type="entry name" value="HTH_CROC1"/>
    <property type="match status" value="1"/>
</dbReference>
<dbReference type="GO" id="GO:0005829">
    <property type="term" value="C:cytosol"/>
    <property type="evidence" value="ECO:0007669"/>
    <property type="project" value="TreeGrafter"/>
</dbReference>
<keyword evidence="1" id="KW-0238">DNA-binding</keyword>
<dbReference type="GO" id="GO:0003700">
    <property type="term" value="F:DNA-binding transcription factor activity"/>
    <property type="evidence" value="ECO:0007669"/>
    <property type="project" value="TreeGrafter"/>
</dbReference>
<evidence type="ECO:0000256" key="1">
    <source>
        <dbReference type="ARBA" id="ARBA00023125"/>
    </source>
</evidence>
<dbReference type="RefSeq" id="WP_327787313.1">
    <property type="nucleotide sequence ID" value="NZ_JARGEQ010000002.1"/>
</dbReference>
<dbReference type="SUPFAM" id="SSF47413">
    <property type="entry name" value="lambda repressor-like DNA-binding domains"/>
    <property type="match status" value="1"/>
</dbReference>
<name>A0AAP3UXI4_9PROT</name>
<dbReference type="SMART" id="SM00530">
    <property type="entry name" value="HTH_XRE"/>
    <property type="match status" value="1"/>
</dbReference>
<protein>
    <submittedName>
        <fullName evidence="3">Helix-turn-helix transcriptional regulator</fullName>
    </submittedName>
</protein>
<proteinExistence type="predicted"/>
<sequence>MKPGRRKVDEVHVEIGRRIREARTRAGLAMKDLAGALGVSYQQVAKYERGANRVPMDMLMQTAEILDVTIRDLLPGLVASEEDDRPIVNDLLRSVRGLADHEIQLLCDMSTALRRRSGRDAAQ</sequence>
<dbReference type="InterPro" id="IPR001387">
    <property type="entry name" value="Cro/C1-type_HTH"/>
</dbReference>
<dbReference type="Proteomes" id="UP001301140">
    <property type="component" value="Unassembled WGS sequence"/>
</dbReference>
<dbReference type="EMBL" id="JARGEQ010000002">
    <property type="protein sequence ID" value="MDF1584905.1"/>
    <property type="molecule type" value="Genomic_DNA"/>
</dbReference>
<keyword evidence="4" id="KW-1185">Reference proteome</keyword>
<evidence type="ECO:0000313" key="3">
    <source>
        <dbReference type="EMBL" id="MDF1584905.1"/>
    </source>
</evidence>
<accession>A0AAP3UXI4</accession>
<comment type="caution">
    <text evidence="3">The sequence shown here is derived from an EMBL/GenBank/DDBJ whole genome shotgun (WGS) entry which is preliminary data.</text>
</comment>
<dbReference type="GO" id="GO:0003677">
    <property type="term" value="F:DNA binding"/>
    <property type="evidence" value="ECO:0007669"/>
    <property type="project" value="UniProtKB-KW"/>
</dbReference>
<dbReference type="InterPro" id="IPR010982">
    <property type="entry name" value="Lambda_DNA-bd_dom_sf"/>
</dbReference>
<evidence type="ECO:0000313" key="4">
    <source>
        <dbReference type="Proteomes" id="UP001301140"/>
    </source>
</evidence>
<gene>
    <name evidence="3" type="ORF">PZ740_00730</name>
</gene>
<evidence type="ECO:0000259" key="2">
    <source>
        <dbReference type="PROSITE" id="PS50943"/>
    </source>
</evidence>
<organism evidence="3 4">
    <name type="scientific">Marinimicrococcus flavescens</name>
    <dbReference type="NCBI Taxonomy" id="3031815"/>
    <lineage>
        <taxon>Bacteria</taxon>
        <taxon>Pseudomonadati</taxon>
        <taxon>Pseudomonadota</taxon>
        <taxon>Alphaproteobacteria</taxon>
        <taxon>Geminicoccales</taxon>
        <taxon>Geminicoccaceae</taxon>
        <taxon>Marinimicrococcus</taxon>
    </lineage>
</organism>
<feature type="domain" description="HTH cro/C1-type" evidence="2">
    <location>
        <begin position="19"/>
        <end position="73"/>
    </location>
</feature>
<dbReference type="AlphaFoldDB" id="A0AAP3UXI4"/>
<dbReference type="PANTHER" id="PTHR46797">
    <property type="entry name" value="HTH-TYPE TRANSCRIPTIONAL REGULATOR"/>
    <property type="match status" value="1"/>
</dbReference>
<dbReference type="Pfam" id="PF01381">
    <property type="entry name" value="HTH_3"/>
    <property type="match status" value="1"/>
</dbReference>
<dbReference type="CDD" id="cd00093">
    <property type="entry name" value="HTH_XRE"/>
    <property type="match status" value="1"/>
</dbReference>
<dbReference type="InterPro" id="IPR050807">
    <property type="entry name" value="TransReg_Diox_bact_type"/>
</dbReference>
<dbReference type="Gene3D" id="1.10.260.40">
    <property type="entry name" value="lambda repressor-like DNA-binding domains"/>
    <property type="match status" value="1"/>
</dbReference>